<dbReference type="Proteomes" id="UP000183015">
    <property type="component" value="Unassembled WGS sequence"/>
</dbReference>
<protein>
    <recommendedName>
        <fullName evidence="1">DUF4440 domain-containing protein</fullName>
    </recommendedName>
</protein>
<dbReference type="RefSeq" id="WP_052438960.1">
    <property type="nucleotide sequence ID" value="NZ_BBPN01000022.1"/>
</dbReference>
<dbReference type="InterPro" id="IPR032710">
    <property type="entry name" value="NTF2-like_dom_sf"/>
</dbReference>
<dbReference type="Pfam" id="PF14534">
    <property type="entry name" value="DUF4440"/>
    <property type="match status" value="1"/>
</dbReference>
<accession>A0A1H7UQT6</accession>
<dbReference type="InterPro" id="IPR027843">
    <property type="entry name" value="DUF4440"/>
</dbReference>
<dbReference type="Gene3D" id="3.10.450.50">
    <property type="match status" value="1"/>
</dbReference>
<dbReference type="SUPFAM" id="SSF54427">
    <property type="entry name" value="NTF2-like"/>
    <property type="match status" value="1"/>
</dbReference>
<dbReference type="STRING" id="235985.SAMN05414137_116103"/>
<dbReference type="eggNOG" id="ENOG502ZPFR">
    <property type="taxonomic scope" value="Bacteria"/>
</dbReference>
<gene>
    <name evidence="2" type="ORF">SAMN05414137_116103</name>
</gene>
<evidence type="ECO:0000313" key="2">
    <source>
        <dbReference type="EMBL" id="SEL99166.1"/>
    </source>
</evidence>
<sequence length="127" mass="13722">MSALMERLTAWAAAERSGDAAALDGLLHQEFRGVGPFGFVLDREQWLRRFADGLHYSEFAFTSDFDIREVTGTAVVIGTQVQSGSYQGRPTDGSFRVTLILTGGPQWRLLGAHLSLRTPPAAPAAAS</sequence>
<feature type="domain" description="DUF4440" evidence="1">
    <location>
        <begin position="6"/>
        <end position="102"/>
    </location>
</feature>
<keyword evidence="3" id="KW-1185">Reference proteome</keyword>
<proteinExistence type="predicted"/>
<reference evidence="3" key="1">
    <citation type="submission" date="2016-10" db="EMBL/GenBank/DDBJ databases">
        <authorList>
            <person name="Varghese N."/>
        </authorList>
    </citation>
    <scope>NUCLEOTIDE SEQUENCE [LARGE SCALE GENOMIC DNA]</scope>
    <source>
        <strain evidence="3">DSM 45096 / BCRC 16803 / CGMCC 4.1857 / CIP 109030 / JCM 12277 / KCTC 19219 / NBRC 100920 / 33214</strain>
    </source>
</reference>
<evidence type="ECO:0000259" key="1">
    <source>
        <dbReference type="Pfam" id="PF14534"/>
    </source>
</evidence>
<name>A0A1H7UQT6_STRJI</name>
<dbReference type="AlphaFoldDB" id="A0A1H7UQT6"/>
<organism evidence="2 3">
    <name type="scientific">Streptacidiphilus jiangxiensis</name>
    <dbReference type="NCBI Taxonomy" id="235985"/>
    <lineage>
        <taxon>Bacteria</taxon>
        <taxon>Bacillati</taxon>
        <taxon>Actinomycetota</taxon>
        <taxon>Actinomycetes</taxon>
        <taxon>Kitasatosporales</taxon>
        <taxon>Streptomycetaceae</taxon>
        <taxon>Streptacidiphilus</taxon>
    </lineage>
</organism>
<evidence type="ECO:0000313" key="3">
    <source>
        <dbReference type="Proteomes" id="UP000183015"/>
    </source>
</evidence>
<dbReference type="EMBL" id="FOAZ01000016">
    <property type="protein sequence ID" value="SEL99166.1"/>
    <property type="molecule type" value="Genomic_DNA"/>
</dbReference>